<dbReference type="InterPro" id="IPR007275">
    <property type="entry name" value="YTH_domain"/>
</dbReference>
<sequence>MNGGAVTPEEREMLLHDPRVLYFLVKSVTQENVDLSQEHGCWATVRANEEKFARAFKEGKIVVLIFSVNSSSRFSGYGVMTSLPGEGPRGIFRLPNGKFFPGLTFTVRWISRHELNFQEVAHIRNPLNENQPVKLGRDGQPVAPESARAVLDRMNRFDLGMPPPNDFDLPPQPHRDSDMGVGGEGAAAAAGGGAASSRRLSPAPPTLAPHDGSGPSFPPPSPGPVPPTSRVPFDITKMNYEDYLKAHEEYYQGVSSIPARVPPNLTKAPSLQDAGHDVAALALAALSKS</sequence>
<dbReference type="PANTHER" id="PTHR12357">
    <property type="entry name" value="YTH YT521-B HOMOLOGY DOMAIN-CONTAINING"/>
    <property type="match status" value="1"/>
</dbReference>
<reference evidence="3" key="1">
    <citation type="submission" date="2014-11" db="EMBL/GenBank/DDBJ databases">
        <authorList>
            <person name="Otto D Thomas"/>
            <person name="Naeem Raeece"/>
        </authorList>
    </citation>
    <scope>NUCLEOTIDE SEQUENCE</scope>
</reference>
<dbReference type="GO" id="GO:0003729">
    <property type="term" value="F:mRNA binding"/>
    <property type="evidence" value="ECO:0007669"/>
    <property type="project" value="TreeGrafter"/>
</dbReference>
<organism evidence="3">
    <name type="scientific">Chromera velia CCMP2878</name>
    <dbReference type="NCBI Taxonomy" id="1169474"/>
    <lineage>
        <taxon>Eukaryota</taxon>
        <taxon>Sar</taxon>
        <taxon>Alveolata</taxon>
        <taxon>Colpodellida</taxon>
        <taxon>Chromeraceae</taxon>
        <taxon>Chromera</taxon>
    </lineage>
</organism>
<feature type="compositionally biased region" description="Pro residues" evidence="1">
    <location>
        <begin position="216"/>
        <end position="229"/>
    </location>
</feature>
<dbReference type="PROSITE" id="PS50882">
    <property type="entry name" value="YTH"/>
    <property type="match status" value="1"/>
</dbReference>
<dbReference type="GO" id="GO:0048024">
    <property type="term" value="P:regulation of mRNA splicing, via spliceosome"/>
    <property type="evidence" value="ECO:0007669"/>
    <property type="project" value="TreeGrafter"/>
</dbReference>
<accession>A0A0G4GHV8</accession>
<protein>
    <recommendedName>
        <fullName evidence="2">YTH domain-containing protein</fullName>
    </recommendedName>
</protein>
<evidence type="ECO:0000259" key="2">
    <source>
        <dbReference type="PROSITE" id="PS50882"/>
    </source>
</evidence>
<name>A0A0G4GHV8_9ALVE</name>
<dbReference type="EMBL" id="CDMZ01001227">
    <property type="protein sequence ID" value="CEM29338.1"/>
    <property type="molecule type" value="Genomic_DNA"/>
</dbReference>
<dbReference type="GO" id="GO:0005654">
    <property type="term" value="C:nucleoplasm"/>
    <property type="evidence" value="ECO:0007669"/>
    <property type="project" value="TreeGrafter"/>
</dbReference>
<dbReference type="GO" id="GO:1990247">
    <property type="term" value="F:N6-methyladenosine-containing RNA reader activity"/>
    <property type="evidence" value="ECO:0007669"/>
    <property type="project" value="TreeGrafter"/>
</dbReference>
<dbReference type="AlphaFoldDB" id="A0A0G4GHV8"/>
<feature type="region of interest" description="Disordered" evidence="1">
    <location>
        <begin position="160"/>
        <end position="232"/>
    </location>
</feature>
<gene>
    <name evidence="3" type="ORF">Cvel_21961</name>
</gene>
<feature type="domain" description="YTH" evidence="2">
    <location>
        <begin position="20"/>
        <end position="154"/>
    </location>
</feature>
<dbReference type="VEuPathDB" id="CryptoDB:Cvel_21961"/>
<dbReference type="Gene3D" id="3.10.590.10">
    <property type="entry name" value="ph1033 like domains"/>
    <property type="match status" value="1"/>
</dbReference>
<dbReference type="GO" id="GO:0000398">
    <property type="term" value="P:mRNA splicing, via spliceosome"/>
    <property type="evidence" value="ECO:0007669"/>
    <property type="project" value="TreeGrafter"/>
</dbReference>
<proteinExistence type="predicted"/>
<dbReference type="Pfam" id="PF04146">
    <property type="entry name" value="YTH"/>
    <property type="match status" value="1"/>
</dbReference>
<evidence type="ECO:0000256" key="1">
    <source>
        <dbReference type="SAM" id="MobiDB-lite"/>
    </source>
</evidence>
<evidence type="ECO:0000313" key="3">
    <source>
        <dbReference type="EMBL" id="CEM29338.1"/>
    </source>
</evidence>
<dbReference type="PANTHER" id="PTHR12357:SF3">
    <property type="entry name" value="YTH DOMAIN-CONTAINING PROTEIN 1"/>
    <property type="match status" value="1"/>
</dbReference>
<feature type="compositionally biased region" description="Gly residues" evidence="1">
    <location>
        <begin position="180"/>
        <end position="194"/>
    </location>
</feature>
<dbReference type="InterPro" id="IPR045168">
    <property type="entry name" value="YTH_prot"/>
</dbReference>
<dbReference type="CDD" id="cd21134">
    <property type="entry name" value="YTH"/>
    <property type="match status" value="1"/>
</dbReference>